<dbReference type="InterPro" id="IPR011990">
    <property type="entry name" value="TPR-like_helical_dom_sf"/>
</dbReference>
<reference evidence="4" key="1">
    <citation type="submission" date="2021-05" db="EMBL/GenBank/DDBJ databases">
        <authorList>
            <person name="Pietrasiak N."/>
            <person name="Ward R."/>
            <person name="Stajich J.E."/>
            <person name="Kurbessoian T."/>
        </authorList>
    </citation>
    <scope>NUCLEOTIDE SEQUENCE</scope>
    <source>
        <strain evidence="4">UHER 2000/2452</strain>
    </source>
</reference>
<feature type="repeat" description="TPR" evidence="3">
    <location>
        <begin position="24"/>
        <end position="57"/>
    </location>
</feature>
<feature type="repeat" description="TPR" evidence="3">
    <location>
        <begin position="437"/>
        <end position="470"/>
    </location>
</feature>
<feature type="repeat" description="TPR" evidence="3">
    <location>
        <begin position="58"/>
        <end position="91"/>
    </location>
</feature>
<evidence type="ECO:0000256" key="1">
    <source>
        <dbReference type="ARBA" id="ARBA00022737"/>
    </source>
</evidence>
<feature type="repeat" description="TPR" evidence="3">
    <location>
        <begin position="271"/>
        <end position="304"/>
    </location>
</feature>
<dbReference type="Gene3D" id="1.25.40.10">
    <property type="entry name" value="Tetratricopeptide repeat domain"/>
    <property type="match status" value="4"/>
</dbReference>
<keyword evidence="2 3" id="KW-0802">TPR repeat</keyword>
<proteinExistence type="predicted"/>
<evidence type="ECO:0000256" key="2">
    <source>
        <dbReference type="ARBA" id="ARBA00022803"/>
    </source>
</evidence>
<dbReference type="PANTHER" id="PTHR44943:SF8">
    <property type="entry name" value="TPR REPEAT-CONTAINING PROTEIN MJ0263"/>
    <property type="match status" value="1"/>
</dbReference>
<dbReference type="InterPro" id="IPR019734">
    <property type="entry name" value="TPR_rpt"/>
</dbReference>
<organism evidence="4 5">
    <name type="scientific">Drouetiella hepatica Uher 2000/2452</name>
    <dbReference type="NCBI Taxonomy" id="904376"/>
    <lineage>
        <taxon>Bacteria</taxon>
        <taxon>Bacillati</taxon>
        <taxon>Cyanobacteriota</taxon>
        <taxon>Cyanophyceae</taxon>
        <taxon>Oculatellales</taxon>
        <taxon>Oculatellaceae</taxon>
        <taxon>Drouetiella</taxon>
    </lineage>
</organism>
<dbReference type="SMART" id="SM00028">
    <property type="entry name" value="TPR"/>
    <property type="match status" value="11"/>
</dbReference>
<name>A0A951UP32_9CYAN</name>
<sequence length="675" mass="76240">MVTTHLSNAIAICEQALASGTGIPEICQKLGNVLQGMGNFQEAVTWHTRALQQQPNLARAYADLGKLHASQQQWQEAIALYEKALQLDSDNDSGHDSASADLHRHLASLYGRLGQRTEEVLHRYQAVTLNPRWANPKNQLVLGNTLLAQGKLEEAIVCYRRGIQLRPDFYEAYYNLGVALSQQEQWQASQAAFLRAVEINSDHADSWYGLGKLAEYLGNWTEALDHYQRSTELDDRAEFHHALGNALLTLRQWQRAEIACRRAIELSPGFSWAHHNLGYVLLKQRRWQEASVALQQGIALNPESPWTYYHLGTALRHHQEAIAAFLSAIQLQPDLADVYRQLGCVLRHQAETGGLESTLRYCQSLLQGKDPQFCAQVASNLAEAQQFDGAIVFWDLAVQLSAQVTQQQRMHSVVGKQQIDAAIANHRQEIQRQPEASWLYTHLGNLLADQGEVEEAIALHRKAIQLNGWEGTARQYEFTHDWFSYNISIWATHLKPFTGHPVQSLEIGSFEGMSACWLLDHVLTHPMSNLTCIDQYFQEIFEFNVAQTGAGDRLTRLTGDSHTILATLAPETYDIVYIDGCHLANHVHMDAQLAWKLVKAGGVMIFDDYEWTDPNYPGQDTRLGIDAFISSVKDQVAIVHQGYQIIIQKLRSDRLFNLFESLPEDNRVAEQMSLF</sequence>
<dbReference type="InterPro" id="IPR029063">
    <property type="entry name" value="SAM-dependent_MTases_sf"/>
</dbReference>
<evidence type="ECO:0000313" key="5">
    <source>
        <dbReference type="Proteomes" id="UP000757435"/>
    </source>
</evidence>
<dbReference type="Pfam" id="PF13414">
    <property type="entry name" value="TPR_11"/>
    <property type="match status" value="1"/>
</dbReference>
<evidence type="ECO:0000313" key="4">
    <source>
        <dbReference type="EMBL" id="MBW4661506.1"/>
    </source>
</evidence>
<protein>
    <submittedName>
        <fullName evidence="4">Tetratricopeptide repeat protein</fullName>
    </submittedName>
</protein>
<dbReference type="Gene3D" id="3.40.50.150">
    <property type="entry name" value="Vaccinia Virus protein VP39"/>
    <property type="match status" value="1"/>
</dbReference>
<reference evidence="4" key="2">
    <citation type="journal article" date="2022" name="Microbiol. Resour. Announc.">
        <title>Metagenome Sequencing to Explore Phylogenomics of Terrestrial Cyanobacteria.</title>
        <authorList>
            <person name="Ward R.D."/>
            <person name="Stajich J.E."/>
            <person name="Johansen J.R."/>
            <person name="Huntemann M."/>
            <person name="Clum A."/>
            <person name="Foster B."/>
            <person name="Foster B."/>
            <person name="Roux S."/>
            <person name="Palaniappan K."/>
            <person name="Varghese N."/>
            <person name="Mukherjee S."/>
            <person name="Reddy T.B.K."/>
            <person name="Daum C."/>
            <person name="Copeland A."/>
            <person name="Chen I.A."/>
            <person name="Ivanova N.N."/>
            <person name="Kyrpides N.C."/>
            <person name="Shapiro N."/>
            <person name="Eloe-Fadrosh E.A."/>
            <person name="Pietrasiak N."/>
        </authorList>
    </citation>
    <scope>NUCLEOTIDE SEQUENCE</scope>
    <source>
        <strain evidence="4">UHER 2000/2452</strain>
    </source>
</reference>
<dbReference type="PROSITE" id="PS50005">
    <property type="entry name" value="TPR"/>
    <property type="match status" value="7"/>
</dbReference>
<feature type="repeat" description="TPR" evidence="3">
    <location>
        <begin position="136"/>
        <end position="169"/>
    </location>
</feature>
<gene>
    <name evidence="4" type="ORF">KME15_22770</name>
</gene>
<dbReference type="SUPFAM" id="SSF53335">
    <property type="entry name" value="S-adenosyl-L-methionine-dependent methyltransferases"/>
    <property type="match status" value="1"/>
</dbReference>
<dbReference type="CDD" id="cd02440">
    <property type="entry name" value="AdoMet_MTases"/>
    <property type="match status" value="1"/>
</dbReference>
<dbReference type="Pfam" id="PF13432">
    <property type="entry name" value="TPR_16"/>
    <property type="match status" value="2"/>
</dbReference>
<feature type="repeat" description="TPR" evidence="3">
    <location>
        <begin position="204"/>
        <end position="237"/>
    </location>
</feature>
<dbReference type="Pfam" id="PF13578">
    <property type="entry name" value="Methyltransf_24"/>
    <property type="match status" value="1"/>
</dbReference>
<dbReference type="PANTHER" id="PTHR44943">
    <property type="entry name" value="CELLULOSE SYNTHASE OPERON PROTEIN C"/>
    <property type="match status" value="1"/>
</dbReference>
<dbReference type="PROSITE" id="PS50293">
    <property type="entry name" value="TPR_REGION"/>
    <property type="match status" value="1"/>
</dbReference>
<dbReference type="SUPFAM" id="SSF48452">
    <property type="entry name" value="TPR-like"/>
    <property type="match status" value="3"/>
</dbReference>
<dbReference type="Proteomes" id="UP000757435">
    <property type="component" value="Unassembled WGS sequence"/>
</dbReference>
<dbReference type="Pfam" id="PF13374">
    <property type="entry name" value="TPR_10"/>
    <property type="match status" value="1"/>
</dbReference>
<evidence type="ECO:0000256" key="3">
    <source>
        <dbReference type="PROSITE-ProRule" id="PRU00339"/>
    </source>
</evidence>
<accession>A0A951UP32</accession>
<dbReference type="Pfam" id="PF13424">
    <property type="entry name" value="TPR_12"/>
    <property type="match status" value="1"/>
</dbReference>
<comment type="caution">
    <text evidence="4">The sequence shown here is derived from an EMBL/GenBank/DDBJ whole genome shotgun (WGS) entry which is preliminary data.</text>
</comment>
<dbReference type="AlphaFoldDB" id="A0A951UP32"/>
<dbReference type="EMBL" id="JAHHHD010000038">
    <property type="protein sequence ID" value="MBW4661506.1"/>
    <property type="molecule type" value="Genomic_DNA"/>
</dbReference>
<feature type="repeat" description="TPR" evidence="3">
    <location>
        <begin position="170"/>
        <end position="203"/>
    </location>
</feature>
<keyword evidence="1" id="KW-0677">Repeat</keyword>
<dbReference type="InterPro" id="IPR051685">
    <property type="entry name" value="Ycf3/AcsC/BcsC/TPR_MFPF"/>
</dbReference>